<name>A8F3K9_PSELT</name>
<dbReference type="RefSeq" id="WP_012002224.1">
    <property type="nucleotide sequence ID" value="NC_009828.1"/>
</dbReference>
<sequence length="425" mass="48556" precursor="true">MRRFIIAFLLFCFFVCGLSGVQLKIEFKSSADTKILVEDVSKVISSLLPEKTYLEITLDGSNLLATGDSTQIDTVYELTFIATYDATQNKYNASWYDQTQLAYSCSYSPKDQRPYSDFVRECAHYPLEKVSLWLLKNDQFEKYLRITYHPSVDEYGSFSPDGKYFAFITDRLSGNRNIALLDLQAGKITVLPVAGSSEYFPRFSPDGKRLLFQGSLHGFWNIYVMPLENYSKNIVLISAGNNPAYNPCWYDDGTVLYVQDSEYGNRLLLSTIAKKRKQIEIPYPFEMVFSPTVYKDTIYFVGLKESDFGIYALTSDGTVTVVENTVFNEHDPAISPDGRYLAYSCNITGYYTIWVKDLFTQEKWCITQDIPHDAFYPVFSPDGKVVAFSVYEGNFEPDIWFVRFRPVSSTLQAESVPRSSRAPCH</sequence>
<reference evidence="2 3" key="1">
    <citation type="submission" date="2007-08" db="EMBL/GenBank/DDBJ databases">
        <title>Complete sequence of Thermotoga lettingae TMO.</title>
        <authorList>
            <consortium name="US DOE Joint Genome Institute"/>
            <person name="Copeland A."/>
            <person name="Lucas S."/>
            <person name="Lapidus A."/>
            <person name="Barry K."/>
            <person name="Glavina del Rio T."/>
            <person name="Dalin E."/>
            <person name="Tice H."/>
            <person name="Pitluck S."/>
            <person name="Foster B."/>
            <person name="Bruce D."/>
            <person name="Schmutz J."/>
            <person name="Larimer F."/>
            <person name="Land M."/>
            <person name="Hauser L."/>
            <person name="Kyrpides N."/>
            <person name="Mikhailova N."/>
            <person name="Nelson K."/>
            <person name="Gogarten J.P."/>
            <person name="Noll K."/>
            <person name="Richardson P."/>
        </authorList>
    </citation>
    <scope>NUCLEOTIDE SEQUENCE [LARGE SCALE GENOMIC DNA]</scope>
    <source>
        <strain evidence="3">ATCC BAA-301 / DSM 14385 / NBRC 107922 / TMO</strain>
    </source>
</reference>
<dbReference type="AlphaFoldDB" id="A8F3K9"/>
<gene>
    <name evidence="2" type="ordered locus">Tlet_0173</name>
</gene>
<evidence type="ECO:0008006" key="4">
    <source>
        <dbReference type="Google" id="ProtNLM"/>
    </source>
</evidence>
<dbReference type="Pfam" id="PF07676">
    <property type="entry name" value="PD40"/>
    <property type="match status" value="4"/>
</dbReference>
<organism evidence="2 3">
    <name type="scientific">Pseudothermotoga lettingae (strain ATCC BAA-301 / DSM 14385 / NBRC 107922 / TMO)</name>
    <name type="common">Thermotoga lettingae</name>
    <dbReference type="NCBI Taxonomy" id="416591"/>
    <lineage>
        <taxon>Bacteria</taxon>
        <taxon>Thermotogati</taxon>
        <taxon>Thermotogota</taxon>
        <taxon>Thermotogae</taxon>
        <taxon>Thermotogales</taxon>
        <taxon>Thermotogaceae</taxon>
        <taxon>Pseudothermotoga</taxon>
    </lineage>
</organism>
<protein>
    <recommendedName>
        <fullName evidence="4">WD40 domain protein beta Propeller</fullName>
    </recommendedName>
</protein>
<dbReference type="SUPFAM" id="SSF69304">
    <property type="entry name" value="Tricorn protease N-terminal domain"/>
    <property type="match status" value="1"/>
</dbReference>
<keyword evidence="3" id="KW-1185">Reference proteome</keyword>
<comment type="similarity">
    <text evidence="1">Belongs to the TolB family.</text>
</comment>
<evidence type="ECO:0000313" key="3">
    <source>
        <dbReference type="Proteomes" id="UP000002016"/>
    </source>
</evidence>
<dbReference type="PANTHER" id="PTHR36842">
    <property type="entry name" value="PROTEIN TOLB HOMOLOG"/>
    <property type="match status" value="1"/>
</dbReference>
<dbReference type="eggNOG" id="COG0823">
    <property type="taxonomic scope" value="Bacteria"/>
</dbReference>
<evidence type="ECO:0000256" key="1">
    <source>
        <dbReference type="ARBA" id="ARBA00009820"/>
    </source>
</evidence>
<dbReference type="HOGENOM" id="CLU_709664_0_0_0"/>
<dbReference type="OrthoDB" id="42683at2"/>
<evidence type="ECO:0000313" key="2">
    <source>
        <dbReference type="EMBL" id="ABV32743.1"/>
    </source>
</evidence>
<dbReference type="InterPro" id="IPR011042">
    <property type="entry name" value="6-blade_b-propeller_TolB-like"/>
</dbReference>
<dbReference type="EMBL" id="CP000812">
    <property type="protein sequence ID" value="ABV32743.1"/>
    <property type="molecule type" value="Genomic_DNA"/>
</dbReference>
<accession>A8F3K9</accession>
<dbReference type="Proteomes" id="UP000002016">
    <property type="component" value="Chromosome"/>
</dbReference>
<reference evidence="2 3" key="2">
    <citation type="journal article" date="2009" name="Proc. Natl. Acad. Sci. U.S.A.">
        <title>On the chimeric nature, thermophilic origin, and phylogenetic placement of the Thermotogales.</title>
        <authorList>
            <person name="Zhaxybayeva O."/>
            <person name="Swithers K.S."/>
            <person name="Lapierre P."/>
            <person name="Fournier G.P."/>
            <person name="Bickhart D.M."/>
            <person name="DeBoy R.T."/>
            <person name="Nelson K.E."/>
            <person name="Nesbo C.L."/>
            <person name="Doolittle W.F."/>
            <person name="Gogarten J.P."/>
            <person name="Noll K.M."/>
        </authorList>
    </citation>
    <scope>NUCLEOTIDE SEQUENCE [LARGE SCALE GENOMIC DNA]</scope>
    <source>
        <strain evidence="3">ATCC BAA-301 / DSM 14385 / NBRC 107922 / TMO</strain>
    </source>
</reference>
<dbReference type="InterPro" id="IPR011659">
    <property type="entry name" value="WD40"/>
</dbReference>
<proteinExistence type="inferred from homology"/>
<dbReference type="STRING" id="416591.Tlet_0173"/>
<dbReference type="Gene3D" id="2.120.10.30">
    <property type="entry name" value="TolB, C-terminal domain"/>
    <property type="match status" value="2"/>
</dbReference>
<dbReference type="KEGG" id="tle:Tlet_0173"/>